<sequence length="524" mass="56150">MTSPASSYFAHLPRIYHGNADLDALLKVFEKILSGRADDVEYRRPGLAESIDLLPTLFDPASVRADFLPWLAGVVGLELQSTWDERLRRRAIRDIVTIYGQRGSQAGLARYLDLYSADVARQRITIDGAAKVLFARLRGSEPAPVHALVTQGPCLLAPTNELYPGLTSVACLGVTPDGHLVVGDSGAPGPTEASTQPAGVWRMTLTGEFADLAGAPPRPRPLGAGKWRQPVALAFDTSAAQWVLYVIDLRAGAFQLIRVTAGQPFTETVVAMPAGATLNLPNAMVFDAGHLLILDVTDVVDVDLATNTWKRRALTGAMTPLGMVRTAGGDIIVTDAREQDGTATPGDLLKVNRANPSSWTAVRLLAGLPSDRNPLVAPVAVVEDRDGSLLVADTGLKPLRSGAGPFLRTVVEPSAVYRVRLGSAPSVERVSTQGQLVFPTGMALRDRTLYFGERGDPNDPAMGSEVAVRRNFRAASHEFAVTVHFDADNTSSDEQRAVHAGISEIVDRQRPAAAWYWLMSAVGT</sequence>
<proteinExistence type="predicted"/>
<dbReference type="InterPro" id="IPR011042">
    <property type="entry name" value="6-blade_b-propeller_TolB-like"/>
</dbReference>
<keyword evidence="2" id="KW-1185">Reference proteome</keyword>
<dbReference type="Proteomes" id="UP001285352">
    <property type="component" value="Unassembled WGS sequence"/>
</dbReference>
<name>A0ABU4V6F6_9PSEU</name>
<dbReference type="SUPFAM" id="SSF63829">
    <property type="entry name" value="Calcium-dependent phosphotriesterase"/>
    <property type="match status" value="1"/>
</dbReference>
<dbReference type="InterPro" id="IPR006521">
    <property type="entry name" value="Tail_protein_I"/>
</dbReference>
<comment type="caution">
    <text evidence="1">The sequence shown here is derived from an EMBL/GenBank/DDBJ whole genome shotgun (WGS) entry which is preliminary data.</text>
</comment>
<evidence type="ECO:0000313" key="1">
    <source>
        <dbReference type="EMBL" id="MDX8147385.1"/>
    </source>
</evidence>
<evidence type="ECO:0000313" key="2">
    <source>
        <dbReference type="Proteomes" id="UP001285352"/>
    </source>
</evidence>
<organism evidence="1 2">
    <name type="scientific">Lentzea sokolovensis</name>
    <dbReference type="NCBI Taxonomy" id="3095429"/>
    <lineage>
        <taxon>Bacteria</taxon>
        <taxon>Bacillati</taxon>
        <taxon>Actinomycetota</taxon>
        <taxon>Actinomycetes</taxon>
        <taxon>Pseudonocardiales</taxon>
        <taxon>Pseudonocardiaceae</taxon>
        <taxon>Lentzea</taxon>
    </lineage>
</organism>
<dbReference type="Pfam" id="PF09684">
    <property type="entry name" value="Tail_P2_I"/>
    <property type="match status" value="1"/>
</dbReference>
<dbReference type="EMBL" id="JAXAVU010000014">
    <property type="protein sequence ID" value="MDX8147385.1"/>
    <property type="molecule type" value="Genomic_DNA"/>
</dbReference>
<protein>
    <submittedName>
        <fullName evidence="1">Phage tail protein</fullName>
    </submittedName>
</protein>
<gene>
    <name evidence="1" type="ORF">SK854_35115</name>
</gene>
<accession>A0ABU4V6F6</accession>
<dbReference type="RefSeq" id="WP_319979440.1">
    <property type="nucleotide sequence ID" value="NZ_JAXAVU010000014.1"/>
</dbReference>
<reference evidence="1 2" key="1">
    <citation type="submission" date="2023-11" db="EMBL/GenBank/DDBJ databases">
        <title>Lentzea sokolovensis, sp. nov., Lentzea kristufkii, sp. nov., and Lentzea miocenensis, sp. nov., rare actinobacteria from Sokolov Coal Basin, Miocene lacustrine sediment, Czech Republic.</title>
        <authorList>
            <person name="Lara A."/>
            <person name="Kotroba L."/>
            <person name="Nouioui I."/>
            <person name="Neumann-Schaal M."/>
            <person name="Mast Y."/>
            <person name="Chronakova A."/>
        </authorList>
    </citation>
    <scope>NUCLEOTIDE SEQUENCE [LARGE SCALE GENOMIC DNA]</scope>
    <source>
        <strain evidence="1 2">BCCO 10_0061</strain>
    </source>
</reference>
<dbReference type="Gene3D" id="2.120.10.30">
    <property type="entry name" value="TolB, C-terminal domain"/>
    <property type="match status" value="1"/>
</dbReference>